<name>A0A0E3WHF3_9BACL</name>
<dbReference type="HOGENOM" id="CLU_117068_0_0_9"/>
<dbReference type="EMBL" id="LN831776">
    <property type="protein sequence ID" value="CQR55188.1"/>
    <property type="molecule type" value="Genomic_DNA"/>
</dbReference>
<evidence type="ECO:0000313" key="1">
    <source>
        <dbReference type="EMBL" id="CQR55188.1"/>
    </source>
</evidence>
<protein>
    <submittedName>
        <fullName evidence="1">Uncharacterized protein</fullName>
    </submittedName>
</protein>
<organism evidence="1 2">
    <name type="scientific">Paenibacillus riograndensis SBR5</name>
    <dbReference type="NCBI Taxonomy" id="1073571"/>
    <lineage>
        <taxon>Bacteria</taxon>
        <taxon>Bacillati</taxon>
        <taxon>Bacillota</taxon>
        <taxon>Bacilli</taxon>
        <taxon>Bacillales</taxon>
        <taxon>Paenibacillaceae</taxon>
        <taxon>Paenibacillus</taxon>
        <taxon>Paenibacillus sonchi group</taxon>
    </lineage>
</organism>
<evidence type="ECO:0000313" key="2">
    <source>
        <dbReference type="Proteomes" id="UP000033163"/>
    </source>
</evidence>
<proteinExistence type="predicted"/>
<reference evidence="2" key="1">
    <citation type="submission" date="2015-03" db="EMBL/GenBank/DDBJ databases">
        <authorList>
            <person name="Wibberg D."/>
        </authorList>
    </citation>
    <scope>NUCLEOTIDE SEQUENCE [LARGE SCALE GENOMIC DNA]</scope>
</reference>
<sequence length="207" mass="22704">MKLFRVKTGLPGVGRMKEFLEENYVCLGYTGVGDLEHAGKKEIHTRLVLAGITAGAELEAAADSLDIFVNVMQDGDYVLIEDGEWAYLGDLGDYFYVEAFDSAEDGRCHRRGVTWLKTVPAPALNPLLRAWIGGEEAVLQYNGPLPEARLELWISDPSVDGIQEGEQTGIVDAETLSKALTVLKCALDSEDADRRERAAIALLQYAK</sequence>
<accession>A0A0E3WHF3</accession>
<dbReference type="PATRIC" id="fig|1073571.4.peg.2971"/>
<dbReference type="Proteomes" id="UP000033163">
    <property type="component" value="Chromosome I"/>
</dbReference>
<dbReference type="RefSeq" id="WP_020433850.1">
    <property type="nucleotide sequence ID" value="NZ_AGBD01001781.1"/>
</dbReference>
<gene>
    <name evidence="1" type="ORF">PRIO_2784</name>
</gene>
<dbReference type="KEGG" id="pri:PRIO_2784"/>
<dbReference type="AlphaFoldDB" id="A0A0E3WHF3"/>